<accession>A0A1Y1UXM4</accession>
<feature type="non-terminal residue" evidence="2">
    <location>
        <position position="1"/>
    </location>
</feature>
<reference evidence="2 3" key="1">
    <citation type="submission" date="2016-08" db="EMBL/GenBank/DDBJ databases">
        <title>Genomes of anaerobic fungi encode conserved fungal cellulosomes for biomass hydrolysis.</title>
        <authorList>
            <consortium name="DOE Joint Genome Institute"/>
            <person name="Haitjema C.H."/>
            <person name="Gilmore S.P."/>
            <person name="Henske J.K."/>
            <person name="Solomon K.V."/>
            <person name="De Groot R."/>
            <person name="Kuo A."/>
            <person name="Mondo S.J."/>
            <person name="Salamov A.A."/>
            <person name="Labutti K."/>
            <person name="Zhao Z."/>
            <person name="Chiniquy J."/>
            <person name="Barry K."/>
            <person name="Brewer H.M."/>
            <person name="Purvine S.O."/>
            <person name="Wright A.T."/>
            <person name="Boxma B."/>
            <person name="Van Alen T."/>
            <person name="Hackstein J.H."/>
            <person name="Baker S.E."/>
            <person name="Grigoriev I.V."/>
            <person name="O'Malley M.A."/>
        </authorList>
    </citation>
    <scope>NUCLEOTIDE SEQUENCE [LARGE SCALE GENOMIC DNA]</scope>
    <source>
        <strain evidence="3">finn</strain>
    </source>
</reference>
<gene>
    <name evidence="2" type="ORF">BCR36DRAFT_463325</name>
</gene>
<keyword evidence="1" id="KW-0472">Membrane</keyword>
<keyword evidence="1" id="KW-0812">Transmembrane</keyword>
<proteinExistence type="predicted"/>
<sequence length="76" mass="9375">KKKKKIKINKINNKNCIISCFCHFIFTFHYKCISKNQYINIVIVFYIDMYSIPKVFCYTYFGNLIRRRYFFVSYSI</sequence>
<evidence type="ECO:0000256" key="1">
    <source>
        <dbReference type="SAM" id="Phobius"/>
    </source>
</evidence>
<keyword evidence="1" id="KW-1133">Transmembrane helix</keyword>
<name>A0A1Y1UXM4_9FUNG</name>
<evidence type="ECO:0000313" key="3">
    <source>
        <dbReference type="Proteomes" id="UP000193719"/>
    </source>
</evidence>
<dbReference type="Proteomes" id="UP000193719">
    <property type="component" value="Unassembled WGS sequence"/>
</dbReference>
<feature type="transmembrane region" description="Helical" evidence="1">
    <location>
        <begin position="37"/>
        <end position="61"/>
    </location>
</feature>
<dbReference type="EMBL" id="MCFH01000064">
    <property type="protein sequence ID" value="ORX42442.1"/>
    <property type="molecule type" value="Genomic_DNA"/>
</dbReference>
<dbReference type="AlphaFoldDB" id="A0A1Y1UXM4"/>
<protein>
    <submittedName>
        <fullName evidence="2">Uncharacterized protein</fullName>
    </submittedName>
</protein>
<reference evidence="2 3" key="2">
    <citation type="submission" date="2016-08" db="EMBL/GenBank/DDBJ databases">
        <title>Pervasive Adenine N6-methylation of Active Genes in Fungi.</title>
        <authorList>
            <consortium name="DOE Joint Genome Institute"/>
            <person name="Mondo S.J."/>
            <person name="Dannebaum R.O."/>
            <person name="Kuo R.C."/>
            <person name="Labutti K."/>
            <person name="Haridas S."/>
            <person name="Kuo A."/>
            <person name="Salamov A."/>
            <person name="Ahrendt S.R."/>
            <person name="Lipzen A."/>
            <person name="Sullivan W."/>
            <person name="Andreopoulos W.B."/>
            <person name="Clum A."/>
            <person name="Lindquist E."/>
            <person name="Daum C."/>
            <person name="Ramamoorthy G.K."/>
            <person name="Gryganskyi A."/>
            <person name="Culley D."/>
            <person name="Magnuson J.K."/>
            <person name="James T.Y."/>
            <person name="O'Malley M.A."/>
            <person name="Stajich J.E."/>
            <person name="Spatafora J.W."/>
            <person name="Visel A."/>
            <person name="Grigoriev I.V."/>
        </authorList>
    </citation>
    <scope>NUCLEOTIDE SEQUENCE [LARGE SCALE GENOMIC DNA]</scope>
    <source>
        <strain evidence="3">finn</strain>
    </source>
</reference>
<keyword evidence="3" id="KW-1185">Reference proteome</keyword>
<evidence type="ECO:0000313" key="2">
    <source>
        <dbReference type="EMBL" id="ORX42442.1"/>
    </source>
</evidence>
<comment type="caution">
    <text evidence="2">The sequence shown here is derived from an EMBL/GenBank/DDBJ whole genome shotgun (WGS) entry which is preliminary data.</text>
</comment>
<organism evidence="2 3">
    <name type="scientific">Piromyces finnis</name>
    <dbReference type="NCBI Taxonomy" id="1754191"/>
    <lineage>
        <taxon>Eukaryota</taxon>
        <taxon>Fungi</taxon>
        <taxon>Fungi incertae sedis</taxon>
        <taxon>Chytridiomycota</taxon>
        <taxon>Chytridiomycota incertae sedis</taxon>
        <taxon>Neocallimastigomycetes</taxon>
        <taxon>Neocallimastigales</taxon>
        <taxon>Neocallimastigaceae</taxon>
        <taxon>Piromyces</taxon>
    </lineage>
</organism>